<feature type="transmembrane region" description="Helical" evidence="7">
    <location>
        <begin position="148"/>
        <end position="171"/>
    </location>
</feature>
<evidence type="ECO:0000259" key="8">
    <source>
        <dbReference type="Pfam" id="PF06808"/>
    </source>
</evidence>
<feature type="domain" description="TRAP C4-dicarboxylate transport system permease DctM subunit" evidence="8">
    <location>
        <begin position="12"/>
        <end position="426"/>
    </location>
</feature>
<dbReference type="RefSeq" id="WP_094022038.1">
    <property type="nucleotide sequence ID" value="NZ_FXYF01000009.1"/>
</dbReference>
<evidence type="ECO:0000256" key="3">
    <source>
        <dbReference type="ARBA" id="ARBA00022519"/>
    </source>
</evidence>
<feature type="transmembrane region" description="Helical" evidence="7">
    <location>
        <begin position="352"/>
        <end position="373"/>
    </location>
</feature>
<evidence type="ECO:0000313" key="10">
    <source>
        <dbReference type="Proteomes" id="UP000207598"/>
    </source>
</evidence>
<feature type="transmembrane region" description="Helical" evidence="7">
    <location>
        <begin position="219"/>
        <end position="239"/>
    </location>
</feature>
<keyword evidence="3 7" id="KW-0997">Cell inner membrane</keyword>
<dbReference type="GO" id="GO:0022857">
    <property type="term" value="F:transmembrane transporter activity"/>
    <property type="evidence" value="ECO:0007669"/>
    <property type="project" value="UniProtKB-UniRule"/>
</dbReference>
<dbReference type="GO" id="GO:0005886">
    <property type="term" value="C:plasma membrane"/>
    <property type="evidence" value="ECO:0007669"/>
    <property type="project" value="UniProtKB-SubCell"/>
</dbReference>
<gene>
    <name evidence="9" type="primary">siaT_14</name>
    <name evidence="9" type="ORF">MAA8898_03243</name>
</gene>
<dbReference type="EMBL" id="FXYF01000009">
    <property type="protein sequence ID" value="SMX45775.1"/>
    <property type="molecule type" value="Genomic_DNA"/>
</dbReference>
<dbReference type="InterPro" id="IPR010656">
    <property type="entry name" value="DctM"/>
</dbReference>
<feature type="transmembrane region" description="Helical" evidence="7">
    <location>
        <begin position="7"/>
        <end position="40"/>
    </location>
</feature>
<comment type="similarity">
    <text evidence="7">Belongs to the TRAP transporter large permease family.</text>
</comment>
<protein>
    <recommendedName>
        <fullName evidence="7">TRAP transporter large permease protein</fullName>
    </recommendedName>
</protein>
<dbReference type="InterPro" id="IPR004681">
    <property type="entry name" value="TRAP_DctM"/>
</dbReference>
<feature type="transmembrane region" description="Helical" evidence="7">
    <location>
        <begin position="409"/>
        <end position="430"/>
    </location>
</feature>
<evidence type="ECO:0000256" key="6">
    <source>
        <dbReference type="ARBA" id="ARBA00023136"/>
    </source>
</evidence>
<proteinExistence type="inferred from homology"/>
<dbReference type="PIRSF" id="PIRSF006066">
    <property type="entry name" value="HI0050"/>
    <property type="match status" value="1"/>
</dbReference>
<evidence type="ECO:0000256" key="4">
    <source>
        <dbReference type="ARBA" id="ARBA00022692"/>
    </source>
</evidence>
<dbReference type="AlphaFoldDB" id="A0A238KSI2"/>
<comment type="function">
    <text evidence="7">Part of the tripartite ATP-independent periplasmic (TRAP) transport system.</text>
</comment>
<evidence type="ECO:0000256" key="1">
    <source>
        <dbReference type="ARBA" id="ARBA00004429"/>
    </source>
</evidence>
<feature type="transmembrane region" description="Helical" evidence="7">
    <location>
        <begin position="286"/>
        <end position="308"/>
    </location>
</feature>
<dbReference type="NCBIfam" id="TIGR00786">
    <property type="entry name" value="dctM"/>
    <property type="match status" value="1"/>
</dbReference>
<evidence type="ECO:0000313" key="9">
    <source>
        <dbReference type="EMBL" id="SMX45775.1"/>
    </source>
</evidence>
<dbReference type="Proteomes" id="UP000207598">
    <property type="component" value="Unassembled WGS sequence"/>
</dbReference>
<comment type="subcellular location">
    <subcellularLocation>
        <location evidence="1 7">Cell inner membrane</location>
        <topology evidence="1 7">Multi-pass membrane protein</topology>
    </subcellularLocation>
</comment>
<keyword evidence="10" id="KW-1185">Reference proteome</keyword>
<keyword evidence="5 7" id="KW-1133">Transmembrane helix</keyword>
<evidence type="ECO:0000256" key="2">
    <source>
        <dbReference type="ARBA" id="ARBA00022475"/>
    </source>
</evidence>
<keyword evidence="4 7" id="KW-0812">Transmembrane</keyword>
<feature type="transmembrane region" description="Helical" evidence="7">
    <location>
        <begin position="320"/>
        <end position="340"/>
    </location>
</feature>
<keyword evidence="6 7" id="KW-0472">Membrane</keyword>
<feature type="transmembrane region" description="Helical" evidence="7">
    <location>
        <begin position="178"/>
        <end position="199"/>
    </location>
</feature>
<dbReference type="Pfam" id="PF06808">
    <property type="entry name" value="DctM"/>
    <property type="match status" value="1"/>
</dbReference>
<accession>A0A238KSI2</accession>
<reference evidence="9 10" key="1">
    <citation type="submission" date="2017-05" db="EMBL/GenBank/DDBJ databases">
        <authorList>
            <person name="Song R."/>
            <person name="Chenine A.L."/>
            <person name="Ruprecht R.M."/>
        </authorList>
    </citation>
    <scope>NUCLEOTIDE SEQUENCE [LARGE SCALE GENOMIC DNA]</scope>
    <source>
        <strain evidence="9 10">CECT 8898</strain>
    </source>
</reference>
<comment type="subunit">
    <text evidence="7">The complex comprises the extracytoplasmic solute receptor protein and the two transmembrane proteins.</text>
</comment>
<dbReference type="PANTHER" id="PTHR33362:SF5">
    <property type="entry name" value="C4-DICARBOXYLATE TRAP TRANSPORTER LARGE PERMEASE PROTEIN DCTM"/>
    <property type="match status" value="1"/>
</dbReference>
<name>A0A238KSI2_9RHOB</name>
<evidence type="ECO:0000256" key="5">
    <source>
        <dbReference type="ARBA" id="ARBA00022989"/>
    </source>
</evidence>
<dbReference type="OrthoDB" id="9790209at2"/>
<feature type="transmembrane region" description="Helical" evidence="7">
    <location>
        <begin position="60"/>
        <end position="78"/>
    </location>
</feature>
<dbReference type="PANTHER" id="PTHR33362">
    <property type="entry name" value="SIALIC ACID TRAP TRANSPORTER PERMEASE PROTEIN SIAT-RELATED"/>
    <property type="match status" value="1"/>
</dbReference>
<keyword evidence="7" id="KW-0813">Transport</keyword>
<sequence length="434" mass="45281">MSLALSSLIVLGLLVLFLGAGVWIFAGLTLVGAVALNVILDYSWTRIGTIASQVISSSAVSWELAAIPIFMWMGDIIFRTDIAQRLFRGLAPLVAPIPGALLHTNVLGCTIFAAISGSSTATTATVGKITIPELSRRGYDLQLASGSLAGAGTLGLLIPPSIALIVYGVLAEVSIAKLFAAGVVPGLMIAGLYSGYLAIRALIDPTIAPAFDGRLSVKVVLQGFAELIPILILMTIVLGSIYSGIATPSEAAAVGVLGAVLITIATRQFSIAMMRESLLGTLRVSAMILMLIAASSFLSAAIAFLHLPAQLTEGIAALDLSPYGLLLILALVYIVLGMFLDGTSMTVMTVPIAVPLIVSAGFDPLWFGIYLVIMIEMSALTPPVGLNLYILQGLTGEDMGRTIRAALPFFLLLCLGTVLIAFFPGIVLWLPGLL</sequence>
<feature type="transmembrane region" description="Helical" evidence="7">
    <location>
        <begin position="251"/>
        <end position="274"/>
    </location>
</feature>
<keyword evidence="2" id="KW-1003">Cell membrane</keyword>
<organism evidence="9 10">
    <name type="scientific">Maliponia aquimaris</name>
    <dbReference type="NCBI Taxonomy" id="1673631"/>
    <lineage>
        <taxon>Bacteria</taxon>
        <taxon>Pseudomonadati</taxon>
        <taxon>Pseudomonadota</taxon>
        <taxon>Alphaproteobacteria</taxon>
        <taxon>Rhodobacterales</taxon>
        <taxon>Paracoccaceae</taxon>
        <taxon>Maliponia</taxon>
    </lineage>
</organism>
<evidence type="ECO:0000256" key="7">
    <source>
        <dbReference type="RuleBase" id="RU369079"/>
    </source>
</evidence>
<feature type="transmembrane region" description="Helical" evidence="7">
    <location>
        <begin position="90"/>
        <end position="115"/>
    </location>
</feature>